<keyword evidence="4" id="KW-1185">Reference proteome</keyword>
<keyword evidence="2" id="KW-0472">Membrane</keyword>
<feature type="compositionally biased region" description="Acidic residues" evidence="1">
    <location>
        <begin position="133"/>
        <end position="154"/>
    </location>
</feature>
<dbReference type="Proteomes" id="UP000679950">
    <property type="component" value="Unassembled WGS sequence"/>
</dbReference>
<evidence type="ECO:0000256" key="1">
    <source>
        <dbReference type="SAM" id="MobiDB-lite"/>
    </source>
</evidence>
<feature type="transmembrane region" description="Helical" evidence="2">
    <location>
        <begin position="33"/>
        <end position="53"/>
    </location>
</feature>
<gene>
    <name evidence="3" type="primary">ycbP</name>
    <name evidence="3" type="ORF">J8TS2_05160</name>
</gene>
<evidence type="ECO:0000313" key="4">
    <source>
        <dbReference type="Proteomes" id="UP000679950"/>
    </source>
</evidence>
<feature type="region of interest" description="Disordered" evidence="1">
    <location>
        <begin position="116"/>
        <end position="154"/>
    </location>
</feature>
<evidence type="ECO:0008006" key="5">
    <source>
        <dbReference type="Google" id="ProtNLM"/>
    </source>
</evidence>
<keyword evidence="2" id="KW-1133">Transmembrane helix</keyword>
<accession>A0ABQ4KE79</accession>
<dbReference type="InterPro" id="IPR019649">
    <property type="entry name" value="DUF2512"/>
</dbReference>
<proteinExistence type="predicted"/>
<feature type="transmembrane region" description="Helical" evidence="2">
    <location>
        <begin position="60"/>
        <end position="80"/>
    </location>
</feature>
<organism evidence="3 4">
    <name type="scientific">Lederbergia ruris</name>
    <dbReference type="NCBI Taxonomy" id="217495"/>
    <lineage>
        <taxon>Bacteria</taxon>
        <taxon>Bacillati</taxon>
        <taxon>Bacillota</taxon>
        <taxon>Bacilli</taxon>
        <taxon>Bacillales</taxon>
        <taxon>Bacillaceae</taxon>
        <taxon>Lederbergia</taxon>
    </lineage>
</organism>
<feature type="transmembrane region" description="Helical" evidence="2">
    <location>
        <begin position="7"/>
        <end position="27"/>
    </location>
</feature>
<evidence type="ECO:0000313" key="3">
    <source>
        <dbReference type="EMBL" id="GIN56197.1"/>
    </source>
</evidence>
<dbReference type="Pfam" id="PF10710">
    <property type="entry name" value="DUF2512"/>
    <property type="match status" value="1"/>
</dbReference>
<comment type="caution">
    <text evidence="3">The sequence shown here is derived from an EMBL/GenBank/DDBJ whole genome shotgun (WGS) entry which is preliminary data.</text>
</comment>
<name>A0ABQ4KE79_9BACI</name>
<feature type="transmembrane region" description="Helical" evidence="2">
    <location>
        <begin position="86"/>
        <end position="104"/>
    </location>
</feature>
<protein>
    <recommendedName>
        <fullName evidence="5">DUF2512 family protein</fullName>
    </recommendedName>
</protein>
<sequence>MDHLKAITIKFLASLALLYMILGMLYGMSFGNVFLITLTLGVVSYLIGDLLILPRTNNSIATAADFGLSLFVIWIMSMALTTGGNLFMMSLIAAVGTTIFEYFFHKLMATEVIGEEETQAHPSPRNMQYQTEASEELNELDDELDENDQDIEKE</sequence>
<dbReference type="EMBL" id="BORB01000003">
    <property type="protein sequence ID" value="GIN56197.1"/>
    <property type="molecule type" value="Genomic_DNA"/>
</dbReference>
<dbReference type="RefSeq" id="WP_158323507.1">
    <property type="nucleotide sequence ID" value="NZ_BORB01000003.1"/>
</dbReference>
<evidence type="ECO:0000256" key="2">
    <source>
        <dbReference type="SAM" id="Phobius"/>
    </source>
</evidence>
<reference evidence="3 4" key="1">
    <citation type="submission" date="2021-03" db="EMBL/GenBank/DDBJ databases">
        <title>Antimicrobial resistance genes in bacteria isolated from Japanese honey, and their potential for conferring macrolide and lincosamide resistance in the American foulbrood pathogen Paenibacillus larvae.</title>
        <authorList>
            <person name="Okamoto M."/>
            <person name="Kumagai M."/>
            <person name="Kanamori H."/>
            <person name="Takamatsu D."/>
        </authorList>
    </citation>
    <scope>NUCLEOTIDE SEQUENCE [LARGE SCALE GENOMIC DNA]</scope>
    <source>
        <strain evidence="3 4">J8TS2</strain>
    </source>
</reference>
<keyword evidence="2" id="KW-0812">Transmembrane</keyword>